<dbReference type="NCBIfam" id="TIGR00725">
    <property type="entry name" value="TIGR00725 family protein"/>
    <property type="match status" value="1"/>
</dbReference>
<dbReference type="SUPFAM" id="SSF102405">
    <property type="entry name" value="MCP/YpsA-like"/>
    <property type="match status" value="1"/>
</dbReference>
<organism evidence="1 2">
    <name type="scientific">Nitratireductor aquimarinus</name>
    <dbReference type="NCBI Taxonomy" id="889300"/>
    <lineage>
        <taxon>Bacteria</taxon>
        <taxon>Pseudomonadati</taxon>
        <taxon>Pseudomonadota</taxon>
        <taxon>Alphaproteobacteria</taxon>
        <taxon>Hyphomicrobiales</taxon>
        <taxon>Phyllobacteriaceae</taxon>
        <taxon>Nitratireductor</taxon>
    </lineage>
</organism>
<gene>
    <name evidence="1" type="ORF">R2G56_20300</name>
</gene>
<dbReference type="RefSeq" id="WP_317562421.1">
    <property type="nucleotide sequence ID" value="NZ_JAWLIP010000011.1"/>
</dbReference>
<keyword evidence="2" id="KW-1185">Reference proteome</keyword>
<dbReference type="InterPro" id="IPR005268">
    <property type="entry name" value="CHP00725"/>
</dbReference>
<evidence type="ECO:0000313" key="1">
    <source>
        <dbReference type="EMBL" id="MDV6228636.1"/>
    </source>
</evidence>
<proteinExistence type="predicted"/>
<reference evidence="1 2" key="1">
    <citation type="submission" date="2023-10" db="EMBL/GenBank/DDBJ databases">
        <authorList>
            <person name="Venkata Ramana C."/>
            <person name="Sasikala C."/>
            <person name="Dhurka M."/>
        </authorList>
    </citation>
    <scope>NUCLEOTIDE SEQUENCE [LARGE SCALE GENOMIC DNA]</scope>
    <source>
        <strain evidence="1 2">KCTC 32151</strain>
    </source>
</reference>
<name>A0ABU4AR53_9HYPH</name>
<evidence type="ECO:0000313" key="2">
    <source>
        <dbReference type="Proteomes" id="UP001185659"/>
    </source>
</evidence>
<dbReference type="Gene3D" id="3.40.50.450">
    <property type="match status" value="1"/>
</dbReference>
<accession>A0ABU4AR53</accession>
<protein>
    <submittedName>
        <fullName evidence="1">TIGR00725 family protein</fullName>
    </submittedName>
</protein>
<dbReference type="InterPro" id="IPR052341">
    <property type="entry name" value="LOG_family_nucleotidases"/>
</dbReference>
<sequence>MTQPIYRLADGVVYGVNGRLDPWGWSWKPATAPEGAREATARQAIAQLAGAAARRIPVGVIGPRECDAEKLALAEQVGAGIGSLGLTMICGGRTGVMAAAAKGCRASGGLTVGLLPGHDWREANDDIILPIATGFSEARNMIIAKSCAVLVAVGGSYGTLSEIAYGLHFSKPVIVLGDAPDIEGTERANDADDAIERLSSHLIASAILS</sequence>
<dbReference type="Pfam" id="PF18306">
    <property type="entry name" value="LDcluster4"/>
    <property type="match status" value="1"/>
</dbReference>
<dbReference type="EMBL" id="JAWLIP010000011">
    <property type="protein sequence ID" value="MDV6228636.1"/>
    <property type="molecule type" value="Genomic_DNA"/>
</dbReference>
<dbReference type="PANTHER" id="PTHR43393">
    <property type="entry name" value="CYTOKININ RIBOSIDE 5'-MONOPHOSPHATE PHOSPHORIBOHYDROLASE"/>
    <property type="match status" value="1"/>
</dbReference>
<dbReference type="Proteomes" id="UP001185659">
    <property type="component" value="Unassembled WGS sequence"/>
</dbReference>
<dbReference type="InterPro" id="IPR041164">
    <property type="entry name" value="LDcluster4"/>
</dbReference>
<dbReference type="PANTHER" id="PTHR43393:SF3">
    <property type="entry name" value="LYSINE DECARBOXYLASE-LIKE PROTEIN"/>
    <property type="match status" value="1"/>
</dbReference>
<comment type="caution">
    <text evidence="1">The sequence shown here is derived from an EMBL/GenBank/DDBJ whole genome shotgun (WGS) entry which is preliminary data.</text>
</comment>